<dbReference type="EMBL" id="NLAX01000701">
    <property type="protein sequence ID" value="PKS07789.1"/>
    <property type="molecule type" value="Genomic_DNA"/>
</dbReference>
<dbReference type="PANTHER" id="PTHR13887">
    <property type="entry name" value="GLUTATHIONE S-TRANSFERASE KAPPA"/>
    <property type="match status" value="1"/>
</dbReference>
<gene>
    <name evidence="2" type="ORF">jhhlp_006397</name>
</gene>
<name>A0A2N3N5S1_9PEZI</name>
<dbReference type="SUPFAM" id="SSF52833">
    <property type="entry name" value="Thioredoxin-like"/>
    <property type="match status" value="1"/>
</dbReference>
<keyword evidence="3" id="KW-1185">Reference proteome</keyword>
<proteinExistence type="predicted"/>
<dbReference type="STRING" id="41688.A0A2N3N5S1"/>
<dbReference type="Pfam" id="PF01323">
    <property type="entry name" value="DSBA"/>
    <property type="match status" value="1"/>
</dbReference>
<evidence type="ECO:0000313" key="2">
    <source>
        <dbReference type="EMBL" id="PKS07789.1"/>
    </source>
</evidence>
<protein>
    <recommendedName>
        <fullName evidence="1">DSBA-like thioredoxin domain-containing protein</fullName>
    </recommendedName>
</protein>
<dbReference type="PANTHER" id="PTHR13887:SF52">
    <property type="entry name" value="DSBA-LIKE THIOREDOXIN DOMAIN-CONTAINING PROTEIN"/>
    <property type="match status" value="1"/>
</dbReference>
<evidence type="ECO:0000259" key="1">
    <source>
        <dbReference type="Pfam" id="PF01323"/>
    </source>
</evidence>
<dbReference type="AlphaFoldDB" id="A0A2N3N5S1"/>
<dbReference type="InParanoid" id="A0A2N3N5S1"/>
<evidence type="ECO:0000313" key="3">
    <source>
        <dbReference type="Proteomes" id="UP000233524"/>
    </source>
</evidence>
<dbReference type="VEuPathDB" id="FungiDB:jhhlp_006397"/>
<dbReference type="OrthoDB" id="1930760at2759"/>
<comment type="caution">
    <text evidence="2">The sequence shown here is derived from an EMBL/GenBank/DDBJ whole genome shotgun (WGS) entry which is preliminary data.</text>
</comment>
<dbReference type="InterPro" id="IPR036249">
    <property type="entry name" value="Thioredoxin-like_sf"/>
</dbReference>
<dbReference type="GO" id="GO:0016491">
    <property type="term" value="F:oxidoreductase activity"/>
    <property type="evidence" value="ECO:0007669"/>
    <property type="project" value="InterPro"/>
</dbReference>
<feature type="domain" description="DSBA-like thioredoxin" evidence="1">
    <location>
        <begin position="6"/>
        <end position="208"/>
    </location>
</feature>
<reference evidence="2 3" key="1">
    <citation type="journal article" date="2017" name="G3 (Bethesda)">
        <title>First Draft Genome Sequence of the Pathogenic Fungus Lomentospora prolificans (Formerly Scedosporium prolificans).</title>
        <authorList>
            <person name="Luo R."/>
            <person name="Zimin A."/>
            <person name="Workman R."/>
            <person name="Fan Y."/>
            <person name="Pertea G."/>
            <person name="Grossman N."/>
            <person name="Wear M.P."/>
            <person name="Jia B."/>
            <person name="Miller H."/>
            <person name="Casadevall A."/>
            <person name="Timp W."/>
            <person name="Zhang S.X."/>
            <person name="Salzberg S.L."/>
        </authorList>
    </citation>
    <scope>NUCLEOTIDE SEQUENCE [LARGE SCALE GENOMIC DNA]</scope>
    <source>
        <strain evidence="2 3">JHH-5317</strain>
    </source>
</reference>
<dbReference type="InterPro" id="IPR001853">
    <property type="entry name" value="DSBA-like_thioredoxin_dom"/>
</dbReference>
<organism evidence="2 3">
    <name type="scientific">Lomentospora prolificans</name>
    <dbReference type="NCBI Taxonomy" id="41688"/>
    <lineage>
        <taxon>Eukaryota</taxon>
        <taxon>Fungi</taxon>
        <taxon>Dikarya</taxon>
        <taxon>Ascomycota</taxon>
        <taxon>Pezizomycotina</taxon>
        <taxon>Sordariomycetes</taxon>
        <taxon>Hypocreomycetidae</taxon>
        <taxon>Microascales</taxon>
        <taxon>Microascaceae</taxon>
        <taxon>Lomentospora</taxon>
    </lineage>
</organism>
<accession>A0A2N3N5S1</accession>
<dbReference type="Gene3D" id="3.40.30.10">
    <property type="entry name" value="Glutaredoxin"/>
    <property type="match status" value="1"/>
</dbReference>
<sequence length="215" mass="24059">MAYKSTISFTLDTVCPWLEKALSIIRSGPDASAVNFTVVIRPYQLDPTFSVEPVSKPEFYKEKFGDQWPLLEARMAGIGAAEDINFRYGGVMANTLPAHRVLQQVQKQKGPEKAWDVLGQLYRRYFEEEQSPSAPETLEAACLGAGLEEGYVKDLVGGDEGTEEVKKMFVEQRFEGISAVPHIVLEGKRRDLKLVGAREVDEYVKALQTIIKESK</sequence>
<dbReference type="Proteomes" id="UP000233524">
    <property type="component" value="Unassembled WGS sequence"/>
</dbReference>